<reference evidence="7 8" key="1">
    <citation type="journal article" date="2013" name="Genome Announc.">
        <title>Complete Genomic Sequence of 'Thermofilum adornatus' Strain 1910bT, a Hyperthermophilic Anaerobic Organotrophic Crenarchaeon.</title>
        <authorList>
            <person name="Dominova I.N."/>
            <person name="Kublanov I.V."/>
            <person name="Podosokorskaya O.A."/>
            <person name="Derbikova K.S."/>
            <person name="Patrushev M.V."/>
            <person name="Toshchakov S.V."/>
        </authorList>
    </citation>
    <scope>NUCLEOTIDE SEQUENCE [LARGE SCALE GENOMIC DNA]</scope>
    <source>
        <strain evidence="8">1910b</strain>
    </source>
</reference>
<evidence type="ECO:0000256" key="4">
    <source>
        <dbReference type="ARBA" id="ARBA00022842"/>
    </source>
</evidence>
<dbReference type="PANTHER" id="PTHR11815:SF10">
    <property type="entry name" value="SUCCINATE--COA LIGASE [GDP-FORMING] SUBUNIT BETA, MITOCHONDRIAL"/>
    <property type="match status" value="1"/>
</dbReference>
<evidence type="ECO:0000256" key="1">
    <source>
        <dbReference type="ARBA" id="ARBA00022598"/>
    </source>
</evidence>
<proteinExistence type="predicted"/>
<protein>
    <recommendedName>
        <fullName evidence="6">ATP-grasp domain-containing protein</fullName>
    </recommendedName>
</protein>
<dbReference type="InterPro" id="IPR005809">
    <property type="entry name" value="Succ_CoA_ligase-like_bsu"/>
</dbReference>
<dbReference type="GO" id="GO:0004775">
    <property type="term" value="F:succinate-CoA ligase (ADP-forming) activity"/>
    <property type="evidence" value="ECO:0007669"/>
    <property type="project" value="TreeGrafter"/>
</dbReference>
<keyword evidence="1" id="KW-0436">Ligase</keyword>
<dbReference type="InterPro" id="IPR017866">
    <property type="entry name" value="Succ-CoA_synthase_bsu_CS"/>
</dbReference>
<gene>
    <name evidence="7" type="ORF">N186_03540</name>
</gene>
<dbReference type="SUPFAM" id="SSF52210">
    <property type="entry name" value="Succinyl-CoA synthetase domains"/>
    <property type="match status" value="1"/>
</dbReference>
<dbReference type="EMBL" id="CP006646">
    <property type="protein sequence ID" value="AGT35072.1"/>
    <property type="molecule type" value="Genomic_DNA"/>
</dbReference>
<dbReference type="Pfam" id="PF00549">
    <property type="entry name" value="Ligase_CoA"/>
    <property type="match status" value="1"/>
</dbReference>
<dbReference type="Pfam" id="PF08442">
    <property type="entry name" value="ATP-grasp_2"/>
    <property type="match status" value="1"/>
</dbReference>
<accession>S6A5H2</accession>
<dbReference type="eggNOG" id="arCOG01337">
    <property type="taxonomic scope" value="Archaea"/>
</dbReference>
<dbReference type="InterPro" id="IPR013650">
    <property type="entry name" value="ATP-grasp_succ-CoA_synth-type"/>
</dbReference>
<dbReference type="PROSITE" id="PS50975">
    <property type="entry name" value="ATP_GRASP"/>
    <property type="match status" value="1"/>
</dbReference>
<keyword evidence="8" id="KW-1185">Reference proteome</keyword>
<dbReference type="Gene3D" id="3.40.50.261">
    <property type="entry name" value="Succinyl-CoA synthetase domains"/>
    <property type="match status" value="1"/>
</dbReference>
<evidence type="ECO:0000256" key="5">
    <source>
        <dbReference type="PROSITE-ProRule" id="PRU00409"/>
    </source>
</evidence>
<dbReference type="InterPro" id="IPR016102">
    <property type="entry name" value="Succinyl-CoA_synth-like"/>
</dbReference>
<dbReference type="SUPFAM" id="SSF56059">
    <property type="entry name" value="Glutathione synthetase ATP-binding domain-like"/>
    <property type="match status" value="1"/>
</dbReference>
<dbReference type="InterPro" id="IPR011761">
    <property type="entry name" value="ATP-grasp"/>
</dbReference>
<dbReference type="PIRSF" id="PIRSF001554">
    <property type="entry name" value="SucCS_beta"/>
    <property type="match status" value="1"/>
</dbReference>
<dbReference type="GO" id="GO:0006104">
    <property type="term" value="P:succinyl-CoA metabolic process"/>
    <property type="evidence" value="ECO:0007669"/>
    <property type="project" value="TreeGrafter"/>
</dbReference>
<sequence length="371" mass="41158">MILYEFEIKEILESIGLPVEKSCLLNYPIEGTERCLEDLSPPFIVKAQVRGWGRGKAGLVKTANSIDEALKISREFLSRDFRGEKIRYVMVSEKKAVQREMYLSFMVSSLPPGYLLLASKYGGVDVEDLARKPGGLLRIFIDPFEDLRDYMVRRVASYLELPYNHVADMIYSLWKVFRDYNFTLLEINPLALTDQGILALDRKGIIDDDSLGDKKLAGIAQRYYSELDALGRTAVERGFAAVKLDGNIAVIGNGAGLTMATLDAVNDAGGKPGFFLDLGGGAEMERVKEAVKLVLGQSHIDRVLINILGGITRCDEVARGVVEALRETGNRNVKIVVRLSGFMEEEGRRILLDAGIKPYDSLEDAVVEVVK</sequence>
<dbReference type="Proteomes" id="UP000015543">
    <property type="component" value="Chromosome"/>
</dbReference>
<dbReference type="PROSITE" id="PS01217">
    <property type="entry name" value="SUCCINYL_COA_LIG_3"/>
    <property type="match status" value="1"/>
</dbReference>
<dbReference type="GO" id="GO:0046872">
    <property type="term" value="F:metal ion binding"/>
    <property type="evidence" value="ECO:0007669"/>
    <property type="project" value="UniProtKB-KW"/>
</dbReference>
<keyword evidence="2" id="KW-0479">Metal-binding</keyword>
<dbReference type="GO" id="GO:0042709">
    <property type="term" value="C:succinate-CoA ligase complex"/>
    <property type="evidence" value="ECO:0007669"/>
    <property type="project" value="TreeGrafter"/>
</dbReference>
<evidence type="ECO:0000256" key="3">
    <source>
        <dbReference type="ARBA" id="ARBA00022741"/>
    </source>
</evidence>
<dbReference type="HOGENOM" id="CLU_037430_0_2_2"/>
<dbReference type="PATRIC" id="fig|1365176.7.peg.687"/>
<keyword evidence="3 5" id="KW-0547">Nucleotide-binding</keyword>
<dbReference type="InterPro" id="IPR013815">
    <property type="entry name" value="ATP_grasp_subdomain_1"/>
</dbReference>
<organism evidence="7 8">
    <name type="scientific">Thermofilum adornatum</name>
    <dbReference type="NCBI Taxonomy" id="1365176"/>
    <lineage>
        <taxon>Archaea</taxon>
        <taxon>Thermoproteota</taxon>
        <taxon>Thermoprotei</taxon>
        <taxon>Thermofilales</taxon>
        <taxon>Thermofilaceae</taxon>
        <taxon>Thermofilum</taxon>
    </lineage>
</organism>
<keyword evidence="5" id="KW-0067">ATP-binding</keyword>
<dbReference type="GO" id="GO:0005524">
    <property type="term" value="F:ATP binding"/>
    <property type="evidence" value="ECO:0007669"/>
    <property type="project" value="UniProtKB-UniRule"/>
</dbReference>
<keyword evidence="4" id="KW-0460">Magnesium</keyword>
<name>S6A5H2_9CREN</name>
<dbReference type="Gene3D" id="3.30.1490.20">
    <property type="entry name" value="ATP-grasp fold, A domain"/>
    <property type="match status" value="1"/>
</dbReference>
<dbReference type="InterPro" id="IPR005811">
    <property type="entry name" value="SUCC_ACL_C"/>
</dbReference>
<feature type="domain" description="ATP-grasp" evidence="6">
    <location>
        <begin position="9"/>
        <end position="55"/>
    </location>
</feature>
<dbReference type="KEGG" id="thb:N186_03540"/>
<dbReference type="AlphaFoldDB" id="S6A5H2"/>
<evidence type="ECO:0000313" key="7">
    <source>
        <dbReference type="EMBL" id="AGT35072.1"/>
    </source>
</evidence>
<evidence type="ECO:0000313" key="8">
    <source>
        <dbReference type="Proteomes" id="UP000015543"/>
    </source>
</evidence>
<dbReference type="OrthoDB" id="146449at2157"/>
<dbReference type="PANTHER" id="PTHR11815">
    <property type="entry name" value="SUCCINYL-COA SYNTHETASE BETA CHAIN"/>
    <property type="match status" value="1"/>
</dbReference>
<dbReference type="Gene3D" id="3.30.470.20">
    <property type="entry name" value="ATP-grasp fold, B domain"/>
    <property type="match status" value="1"/>
</dbReference>
<evidence type="ECO:0000256" key="2">
    <source>
        <dbReference type="ARBA" id="ARBA00022723"/>
    </source>
</evidence>
<evidence type="ECO:0000259" key="6">
    <source>
        <dbReference type="PROSITE" id="PS50975"/>
    </source>
</evidence>
<dbReference type="RefSeq" id="WP_020962377.1">
    <property type="nucleotide sequence ID" value="NC_022093.1"/>
</dbReference>
<dbReference type="GO" id="GO:0006099">
    <property type="term" value="P:tricarboxylic acid cycle"/>
    <property type="evidence" value="ECO:0007669"/>
    <property type="project" value="InterPro"/>
</dbReference>
<dbReference type="GeneID" id="16573354"/>